<proteinExistence type="predicted"/>
<accession>A0A8J2LFH0</accession>
<sequence length="20" mass="2250">MSTNSLVSVLKPGVRTEHFF</sequence>
<reference evidence="1" key="1">
    <citation type="submission" date="2021-06" db="EMBL/GenBank/DDBJ databases">
        <authorList>
            <person name="Hodson N. C."/>
            <person name="Mongue J. A."/>
            <person name="Jaron S. K."/>
        </authorList>
    </citation>
    <scope>NUCLEOTIDE SEQUENCE</scope>
</reference>
<evidence type="ECO:0000313" key="2">
    <source>
        <dbReference type="Proteomes" id="UP000708208"/>
    </source>
</evidence>
<protein>
    <submittedName>
        <fullName evidence="1">Uncharacterized protein</fullName>
    </submittedName>
</protein>
<evidence type="ECO:0000313" key="1">
    <source>
        <dbReference type="EMBL" id="CAG7821658.1"/>
    </source>
</evidence>
<dbReference type="Proteomes" id="UP000708208">
    <property type="component" value="Unassembled WGS sequence"/>
</dbReference>
<feature type="non-terminal residue" evidence="1">
    <location>
        <position position="1"/>
    </location>
</feature>
<dbReference type="EMBL" id="CAJVCH010517808">
    <property type="protein sequence ID" value="CAG7821658.1"/>
    <property type="molecule type" value="Genomic_DNA"/>
</dbReference>
<dbReference type="AlphaFoldDB" id="A0A8J2LFH0"/>
<name>A0A8J2LFH0_9HEXA</name>
<keyword evidence="2" id="KW-1185">Reference proteome</keyword>
<comment type="caution">
    <text evidence="1">The sequence shown here is derived from an EMBL/GenBank/DDBJ whole genome shotgun (WGS) entry which is preliminary data.</text>
</comment>
<gene>
    <name evidence="1" type="ORF">AFUS01_LOCUS31985</name>
</gene>
<organism evidence="1 2">
    <name type="scientific">Allacma fusca</name>
    <dbReference type="NCBI Taxonomy" id="39272"/>
    <lineage>
        <taxon>Eukaryota</taxon>
        <taxon>Metazoa</taxon>
        <taxon>Ecdysozoa</taxon>
        <taxon>Arthropoda</taxon>
        <taxon>Hexapoda</taxon>
        <taxon>Collembola</taxon>
        <taxon>Symphypleona</taxon>
        <taxon>Sminthuridae</taxon>
        <taxon>Allacma</taxon>
    </lineage>
</organism>